<proteinExistence type="predicted"/>
<accession>A0ABS8TNZ0</accession>
<keyword evidence="2" id="KW-1185">Reference proteome</keyword>
<comment type="caution">
    <text evidence="1">The sequence shown here is derived from an EMBL/GenBank/DDBJ whole genome shotgun (WGS) entry which is preliminary data.</text>
</comment>
<protein>
    <submittedName>
        <fullName evidence="1">Uncharacterized protein</fullName>
    </submittedName>
</protein>
<reference evidence="1 2" key="1">
    <citation type="journal article" date="2021" name="BMC Genomics">
        <title>Datura genome reveals duplications of psychoactive alkaloid biosynthetic genes and high mutation rate following tissue culture.</title>
        <authorList>
            <person name="Rajewski A."/>
            <person name="Carter-House D."/>
            <person name="Stajich J."/>
            <person name="Litt A."/>
        </authorList>
    </citation>
    <scope>NUCLEOTIDE SEQUENCE [LARGE SCALE GENOMIC DNA]</scope>
    <source>
        <strain evidence="1">AR-01</strain>
    </source>
</reference>
<dbReference type="EMBL" id="JACEIK010001933">
    <property type="protein sequence ID" value="MCD7473197.1"/>
    <property type="molecule type" value="Genomic_DNA"/>
</dbReference>
<sequence length="111" mass="12872">MLDSIKSKWNSSDSYSLTLLYPLTRYSLKDLFVVSLEETIEQTLEKPLLAKVLEKPLIRKWHSSDSYSLALLYPLTRYSLKNLFVVSLEETIEQTLEKPLLVKALEKPLIL</sequence>
<dbReference type="Proteomes" id="UP000823775">
    <property type="component" value="Unassembled WGS sequence"/>
</dbReference>
<evidence type="ECO:0000313" key="2">
    <source>
        <dbReference type="Proteomes" id="UP000823775"/>
    </source>
</evidence>
<organism evidence="1 2">
    <name type="scientific">Datura stramonium</name>
    <name type="common">Jimsonweed</name>
    <name type="synonym">Common thornapple</name>
    <dbReference type="NCBI Taxonomy" id="4076"/>
    <lineage>
        <taxon>Eukaryota</taxon>
        <taxon>Viridiplantae</taxon>
        <taxon>Streptophyta</taxon>
        <taxon>Embryophyta</taxon>
        <taxon>Tracheophyta</taxon>
        <taxon>Spermatophyta</taxon>
        <taxon>Magnoliopsida</taxon>
        <taxon>eudicotyledons</taxon>
        <taxon>Gunneridae</taxon>
        <taxon>Pentapetalae</taxon>
        <taxon>asterids</taxon>
        <taxon>lamiids</taxon>
        <taxon>Solanales</taxon>
        <taxon>Solanaceae</taxon>
        <taxon>Solanoideae</taxon>
        <taxon>Datureae</taxon>
        <taxon>Datura</taxon>
    </lineage>
</organism>
<name>A0ABS8TNZ0_DATST</name>
<evidence type="ECO:0000313" key="1">
    <source>
        <dbReference type="EMBL" id="MCD7473197.1"/>
    </source>
</evidence>
<gene>
    <name evidence="1" type="ORF">HAX54_014852</name>
</gene>